<comment type="caution">
    <text evidence="3">The sequence shown here is derived from an EMBL/GenBank/DDBJ whole genome shotgun (WGS) entry which is preliminary data.</text>
</comment>
<protein>
    <recommendedName>
        <fullName evidence="5">DUF4468 domain-containing protein</fullName>
    </recommendedName>
</protein>
<feature type="signal peptide" evidence="2">
    <location>
        <begin position="1"/>
        <end position="26"/>
    </location>
</feature>
<name>A0ABW6AUF6_9BACT</name>
<evidence type="ECO:0000313" key="4">
    <source>
        <dbReference type="Proteomes" id="UP001597512"/>
    </source>
</evidence>
<evidence type="ECO:0000256" key="1">
    <source>
        <dbReference type="SAM" id="MobiDB-lite"/>
    </source>
</evidence>
<organism evidence="3 4">
    <name type="scientific">Spirosoma flavum</name>
    <dbReference type="NCBI Taxonomy" id="2048557"/>
    <lineage>
        <taxon>Bacteria</taxon>
        <taxon>Pseudomonadati</taxon>
        <taxon>Bacteroidota</taxon>
        <taxon>Cytophagia</taxon>
        <taxon>Cytophagales</taxon>
        <taxon>Cytophagaceae</taxon>
        <taxon>Spirosoma</taxon>
    </lineage>
</organism>
<dbReference type="EMBL" id="JBHUOM010000045">
    <property type="protein sequence ID" value="MFD2937838.1"/>
    <property type="molecule type" value="Genomic_DNA"/>
</dbReference>
<dbReference type="RefSeq" id="WP_381508288.1">
    <property type="nucleotide sequence ID" value="NZ_JBHUOM010000045.1"/>
</dbReference>
<keyword evidence="2" id="KW-0732">Signal</keyword>
<sequence>MKTSIKSVLAAAFTCLTLATLQPTQAQTLAKNGQWLEKQFDQLIKDEKANEVPKFTFKGCQMNMDLDTKDKDVSVGMHMAWLLSDVRKISYKKDKDGQYTMLLDVPADKVKMAMNVGGFGGSFNQDGKDKHNKDNTTSLNLSTTNESLVKQIKQKLEESVQLCQQGKN</sequence>
<reference evidence="4" key="1">
    <citation type="journal article" date="2019" name="Int. J. Syst. Evol. Microbiol.">
        <title>The Global Catalogue of Microorganisms (GCM) 10K type strain sequencing project: providing services to taxonomists for standard genome sequencing and annotation.</title>
        <authorList>
            <consortium name="The Broad Institute Genomics Platform"/>
            <consortium name="The Broad Institute Genome Sequencing Center for Infectious Disease"/>
            <person name="Wu L."/>
            <person name="Ma J."/>
        </authorList>
    </citation>
    <scope>NUCLEOTIDE SEQUENCE [LARGE SCALE GENOMIC DNA]</scope>
    <source>
        <strain evidence="4">KCTC 52490</strain>
    </source>
</reference>
<evidence type="ECO:0000256" key="2">
    <source>
        <dbReference type="SAM" id="SignalP"/>
    </source>
</evidence>
<evidence type="ECO:0008006" key="5">
    <source>
        <dbReference type="Google" id="ProtNLM"/>
    </source>
</evidence>
<feature type="region of interest" description="Disordered" evidence="1">
    <location>
        <begin position="121"/>
        <end position="142"/>
    </location>
</feature>
<proteinExistence type="predicted"/>
<dbReference type="Proteomes" id="UP001597512">
    <property type="component" value="Unassembled WGS sequence"/>
</dbReference>
<evidence type="ECO:0000313" key="3">
    <source>
        <dbReference type="EMBL" id="MFD2937838.1"/>
    </source>
</evidence>
<accession>A0ABW6AUF6</accession>
<gene>
    <name evidence="3" type="ORF">ACFS25_28985</name>
</gene>
<keyword evidence="4" id="KW-1185">Reference proteome</keyword>
<feature type="chain" id="PRO_5046873868" description="DUF4468 domain-containing protein" evidence="2">
    <location>
        <begin position="27"/>
        <end position="168"/>
    </location>
</feature>